<accession>A0A562M6M9</accession>
<dbReference type="Proteomes" id="UP000315908">
    <property type="component" value="Unassembled WGS sequence"/>
</dbReference>
<dbReference type="PANTHER" id="PTHR32125:SF4">
    <property type="entry name" value="2-C-METHYL-D-ERYTHRITOL 4-PHOSPHATE CYTIDYLYLTRANSFERASE, CHLOROPLASTIC"/>
    <property type="match status" value="1"/>
</dbReference>
<name>A0A562M6M9_9SPHI</name>
<dbReference type="Gene3D" id="3.90.550.10">
    <property type="entry name" value="Spore Coat Polysaccharide Biosynthesis Protein SpsA, Chain A"/>
    <property type="match status" value="1"/>
</dbReference>
<dbReference type="InterPro" id="IPR029044">
    <property type="entry name" value="Nucleotide-diphossugar_trans"/>
</dbReference>
<gene>
    <name evidence="3" type="ORF">IQ31_04981</name>
</gene>
<dbReference type="GO" id="GO:0050518">
    <property type="term" value="F:2-C-methyl-D-erythritol 4-phosphate cytidylyltransferase activity"/>
    <property type="evidence" value="ECO:0007669"/>
    <property type="project" value="TreeGrafter"/>
</dbReference>
<organism evidence="3 4">
    <name type="scientific">Sphingobacterium siyangense</name>
    <dbReference type="NCBI Taxonomy" id="459529"/>
    <lineage>
        <taxon>Bacteria</taxon>
        <taxon>Pseudomonadati</taxon>
        <taxon>Bacteroidota</taxon>
        <taxon>Sphingobacteriia</taxon>
        <taxon>Sphingobacteriales</taxon>
        <taxon>Sphingobacteriaceae</taxon>
        <taxon>Sphingobacterium</taxon>
    </lineage>
</organism>
<reference evidence="3 4" key="1">
    <citation type="journal article" date="2015" name="Stand. Genomic Sci.">
        <title>Genomic Encyclopedia of Bacterial and Archaeal Type Strains, Phase III: the genomes of soil and plant-associated and newly described type strains.</title>
        <authorList>
            <person name="Whitman W.B."/>
            <person name="Woyke T."/>
            <person name="Klenk H.P."/>
            <person name="Zhou Y."/>
            <person name="Lilburn T.G."/>
            <person name="Beck B.J."/>
            <person name="De Vos P."/>
            <person name="Vandamme P."/>
            <person name="Eisen J.A."/>
            <person name="Garrity G."/>
            <person name="Hugenholtz P."/>
            <person name="Kyrpides N.C."/>
        </authorList>
    </citation>
    <scope>NUCLEOTIDE SEQUENCE [LARGE SCALE GENOMIC DNA]</scope>
    <source>
        <strain evidence="3 4">CGMCC 1.6855</strain>
    </source>
</reference>
<dbReference type="PANTHER" id="PTHR32125">
    <property type="entry name" value="2-C-METHYL-D-ERYTHRITOL 4-PHOSPHATE CYTIDYLYLTRANSFERASE, CHLOROPLASTIC"/>
    <property type="match status" value="1"/>
</dbReference>
<keyword evidence="1 3" id="KW-0808">Transferase</keyword>
<evidence type="ECO:0000313" key="3">
    <source>
        <dbReference type="EMBL" id="TWI15579.1"/>
    </source>
</evidence>
<sequence>MHQNYIVILAGGLGERYGGVMSKQFQAINGVPVIIKTICKFLRRFEPQKIKIVVNPDHIAHWNELKLDYPLIREITFIDGGEQRFHSVKNGLASIDSSDNDLIGIHDGVRPFVTLETIDHAYTTASQYGTAVPVFNAVNTIRIAKENQNNALDRQYVKIVQNPQVFRSKIIKTAYCQNYTPDMLDDGTIVEKADYKIQLCQGNYENIKITHPQDLYIAEGLDRLLASSSIETNGKIYGNSYTKIL</sequence>
<evidence type="ECO:0000313" key="4">
    <source>
        <dbReference type="Proteomes" id="UP000315908"/>
    </source>
</evidence>
<keyword evidence="2 3" id="KW-0548">Nucleotidyltransferase</keyword>
<evidence type="ECO:0000256" key="2">
    <source>
        <dbReference type="ARBA" id="ARBA00022695"/>
    </source>
</evidence>
<dbReference type="EMBL" id="VLKR01000041">
    <property type="protein sequence ID" value="TWI15579.1"/>
    <property type="molecule type" value="Genomic_DNA"/>
</dbReference>
<dbReference type="RefSeq" id="WP_145330697.1">
    <property type="nucleotide sequence ID" value="NZ_JBPFQT010000025.1"/>
</dbReference>
<dbReference type="InterPro" id="IPR050088">
    <property type="entry name" value="IspD/TarI_cytidylyltransf_bact"/>
</dbReference>
<dbReference type="CDD" id="cd02516">
    <property type="entry name" value="CDP-ME_synthetase"/>
    <property type="match status" value="1"/>
</dbReference>
<proteinExistence type="predicted"/>
<dbReference type="OrthoDB" id="9806837at2"/>
<dbReference type="InterPro" id="IPR034683">
    <property type="entry name" value="IspD/TarI"/>
</dbReference>
<comment type="caution">
    <text evidence="3">The sequence shown here is derived from an EMBL/GenBank/DDBJ whole genome shotgun (WGS) entry which is preliminary data.</text>
</comment>
<evidence type="ECO:0000256" key="1">
    <source>
        <dbReference type="ARBA" id="ARBA00022679"/>
    </source>
</evidence>
<dbReference type="SUPFAM" id="SSF53448">
    <property type="entry name" value="Nucleotide-diphospho-sugar transferases"/>
    <property type="match status" value="1"/>
</dbReference>
<protein>
    <submittedName>
        <fullName evidence="3">2-C-methyl-D-erythritol 4-phosphate cytidylyltransferase</fullName>
    </submittedName>
</protein>
<dbReference type="AlphaFoldDB" id="A0A562M6M9"/>
<dbReference type="Pfam" id="PF01128">
    <property type="entry name" value="IspD"/>
    <property type="match status" value="1"/>
</dbReference>